<evidence type="ECO:0000256" key="1">
    <source>
        <dbReference type="ARBA" id="ARBA00006638"/>
    </source>
</evidence>
<dbReference type="PANTHER" id="PTHR12132:SF1">
    <property type="entry name" value="DNA REPAIR PROTEIN RAD52 HOMOLOG"/>
    <property type="match status" value="1"/>
</dbReference>
<evidence type="ECO:0000313" key="6">
    <source>
        <dbReference type="Proteomes" id="UP000267251"/>
    </source>
</evidence>
<dbReference type="OrthoDB" id="206565at2759"/>
<evidence type="ECO:0000256" key="2">
    <source>
        <dbReference type="ARBA" id="ARBA00022763"/>
    </source>
</evidence>
<evidence type="ECO:0000313" key="5">
    <source>
        <dbReference type="EMBL" id="RKP11659.1"/>
    </source>
</evidence>
<dbReference type="InterPro" id="IPR007232">
    <property type="entry name" value="Rad52_Rad59_Rad22"/>
</dbReference>
<dbReference type="GO" id="GO:0000724">
    <property type="term" value="P:double-strand break repair via homologous recombination"/>
    <property type="evidence" value="ECO:0007669"/>
    <property type="project" value="TreeGrafter"/>
</dbReference>
<gene>
    <name evidence="5" type="ORF">BJ684DRAFT_5004</name>
</gene>
<keyword evidence="6" id="KW-1185">Reference proteome</keyword>
<feature type="non-terminal residue" evidence="5">
    <location>
        <position position="1"/>
    </location>
</feature>
<dbReference type="Gene3D" id="3.30.390.80">
    <property type="entry name" value="DNA repair protein Rad52/59/22"/>
    <property type="match status" value="1"/>
</dbReference>
<dbReference type="SUPFAM" id="SSF54768">
    <property type="entry name" value="dsRNA-binding domain-like"/>
    <property type="match status" value="1"/>
</dbReference>
<sequence>GWKMMNLANEVFGFSGWRSEIKTLSVDFIEEREGRVSLAVTSTIRVIIRDGAYREDIGFGSADNVRSKGQAMEKAKKEAVTDGIKRCFRQFGNLMGNCLYDKRYLQSV</sequence>
<protein>
    <submittedName>
        <fullName evidence="5">Rad52-like protein</fullName>
    </submittedName>
</protein>
<dbReference type="GO" id="GO:0006312">
    <property type="term" value="P:mitotic recombination"/>
    <property type="evidence" value="ECO:0007669"/>
    <property type="project" value="TreeGrafter"/>
</dbReference>
<keyword evidence="3" id="KW-0233">DNA recombination</keyword>
<dbReference type="Pfam" id="PF04098">
    <property type="entry name" value="Rad52_Rad22"/>
    <property type="match status" value="1"/>
</dbReference>
<dbReference type="Proteomes" id="UP000267251">
    <property type="component" value="Unassembled WGS sequence"/>
</dbReference>
<evidence type="ECO:0000256" key="4">
    <source>
        <dbReference type="ARBA" id="ARBA00023204"/>
    </source>
</evidence>
<keyword evidence="2" id="KW-0227">DNA damage</keyword>
<dbReference type="EMBL" id="KZ988734">
    <property type="protein sequence ID" value="RKP11659.1"/>
    <property type="molecule type" value="Genomic_DNA"/>
</dbReference>
<dbReference type="GO" id="GO:0005634">
    <property type="term" value="C:nucleus"/>
    <property type="evidence" value="ECO:0007669"/>
    <property type="project" value="TreeGrafter"/>
</dbReference>
<accession>A0A4V1IXN3</accession>
<feature type="non-terminal residue" evidence="5">
    <location>
        <position position="108"/>
    </location>
</feature>
<name>A0A4V1IXN3_9FUNG</name>
<dbReference type="InterPro" id="IPR042525">
    <property type="entry name" value="Rad52_Rad59_Rad22_sf"/>
</dbReference>
<dbReference type="FunFam" id="3.30.390.80:FF:000001">
    <property type="entry name" value="DNA repair protein RAD52 homolog"/>
    <property type="match status" value="1"/>
</dbReference>
<keyword evidence="4" id="KW-0234">DNA repair</keyword>
<proteinExistence type="inferred from homology"/>
<dbReference type="GO" id="GO:0045002">
    <property type="term" value="P:double-strand break repair via single-strand annealing"/>
    <property type="evidence" value="ECO:0007669"/>
    <property type="project" value="TreeGrafter"/>
</dbReference>
<organism evidence="5 6">
    <name type="scientific">Piptocephalis cylindrospora</name>
    <dbReference type="NCBI Taxonomy" id="1907219"/>
    <lineage>
        <taxon>Eukaryota</taxon>
        <taxon>Fungi</taxon>
        <taxon>Fungi incertae sedis</taxon>
        <taxon>Zoopagomycota</taxon>
        <taxon>Zoopagomycotina</taxon>
        <taxon>Zoopagomycetes</taxon>
        <taxon>Zoopagales</taxon>
        <taxon>Piptocephalidaceae</taxon>
        <taxon>Piptocephalis</taxon>
    </lineage>
</organism>
<dbReference type="AlphaFoldDB" id="A0A4V1IXN3"/>
<evidence type="ECO:0000256" key="3">
    <source>
        <dbReference type="ARBA" id="ARBA00023172"/>
    </source>
</evidence>
<dbReference type="PANTHER" id="PTHR12132">
    <property type="entry name" value="DNA REPAIR AND RECOMBINATION PROTEIN RAD52, RAD59"/>
    <property type="match status" value="1"/>
</dbReference>
<dbReference type="GO" id="GO:0003697">
    <property type="term" value="F:single-stranded DNA binding"/>
    <property type="evidence" value="ECO:0007669"/>
    <property type="project" value="UniProtKB-ARBA"/>
</dbReference>
<reference evidence="6" key="1">
    <citation type="journal article" date="2018" name="Nat. Microbiol.">
        <title>Leveraging single-cell genomics to expand the fungal tree of life.</title>
        <authorList>
            <person name="Ahrendt S.R."/>
            <person name="Quandt C.A."/>
            <person name="Ciobanu D."/>
            <person name="Clum A."/>
            <person name="Salamov A."/>
            <person name="Andreopoulos B."/>
            <person name="Cheng J.F."/>
            <person name="Woyke T."/>
            <person name="Pelin A."/>
            <person name="Henrissat B."/>
            <person name="Reynolds N.K."/>
            <person name="Benny G.L."/>
            <person name="Smith M.E."/>
            <person name="James T.Y."/>
            <person name="Grigoriev I.V."/>
        </authorList>
    </citation>
    <scope>NUCLEOTIDE SEQUENCE [LARGE SCALE GENOMIC DNA]</scope>
</reference>
<comment type="similarity">
    <text evidence="1">Belongs to the RAD52 family.</text>
</comment>
<dbReference type="InterPro" id="IPR041247">
    <property type="entry name" value="Rad52_fam"/>
</dbReference>